<dbReference type="GO" id="GO:0016787">
    <property type="term" value="F:hydrolase activity"/>
    <property type="evidence" value="ECO:0007669"/>
    <property type="project" value="UniProtKB-KW"/>
</dbReference>
<keyword evidence="13" id="KW-1185">Reference proteome</keyword>
<evidence type="ECO:0000256" key="8">
    <source>
        <dbReference type="ARBA" id="ARBA00044926"/>
    </source>
</evidence>
<feature type="compositionally biased region" description="Pro residues" evidence="11">
    <location>
        <begin position="245"/>
        <end position="255"/>
    </location>
</feature>
<keyword evidence="7" id="KW-0119">Carbohydrate metabolism</keyword>
<dbReference type="InterPro" id="IPR051600">
    <property type="entry name" value="Beta-PGM-like"/>
</dbReference>
<dbReference type="Pfam" id="PF00702">
    <property type="entry name" value="Hydrolase"/>
    <property type="match status" value="1"/>
</dbReference>
<evidence type="ECO:0000313" key="12">
    <source>
        <dbReference type="EMBL" id="GAA4384253.1"/>
    </source>
</evidence>
<dbReference type="InterPro" id="IPR023198">
    <property type="entry name" value="PGP-like_dom2"/>
</dbReference>
<protein>
    <recommendedName>
        <fullName evidence="10">Beta-phosphoglucomutase</fullName>
        <ecNumber evidence="9">5.4.2.6</ecNumber>
    </recommendedName>
</protein>
<evidence type="ECO:0000256" key="1">
    <source>
        <dbReference type="ARBA" id="ARBA00001946"/>
    </source>
</evidence>
<sequence length="255" mass="26942">MTASAPLWIDEADAVLFDLDGVVTDTAAVHQQAWRALFEPLLAERTPNRPYREDDYFRYIDGMPRFDGVRALLASRDLRLPDGDPGDPPDASTVCGLGNRKNAVFGDILRRDGVRVFAGTVRLLDHLAGIGIPVALVSSSRNAQPVLAAAGLTDRFPVVIDGEVAARDHLHGKPAPDMFRRAAADLGVAPERSVVIEDAVSGVEAGHAGGFPVVGVDRGVGADTLLRAGADRVVADPGDLLTPAEPAPIPSPDRP</sequence>
<dbReference type="EMBL" id="BAABFR010000004">
    <property type="protein sequence ID" value="GAA4384253.1"/>
    <property type="molecule type" value="Genomic_DNA"/>
</dbReference>
<dbReference type="InterPro" id="IPR036412">
    <property type="entry name" value="HAD-like_sf"/>
</dbReference>
<name>A0ABP8J386_9ACTN</name>
<feature type="region of interest" description="Disordered" evidence="11">
    <location>
        <begin position="236"/>
        <end position="255"/>
    </location>
</feature>
<evidence type="ECO:0000313" key="13">
    <source>
        <dbReference type="Proteomes" id="UP001500635"/>
    </source>
</evidence>
<keyword evidence="5" id="KW-0460">Magnesium</keyword>
<evidence type="ECO:0000256" key="5">
    <source>
        <dbReference type="ARBA" id="ARBA00022842"/>
    </source>
</evidence>
<dbReference type="Gene3D" id="1.10.150.240">
    <property type="entry name" value="Putative phosphatase, domain 2"/>
    <property type="match status" value="1"/>
</dbReference>
<reference evidence="13" key="1">
    <citation type="journal article" date="2019" name="Int. J. Syst. Evol. Microbiol.">
        <title>The Global Catalogue of Microorganisms (GCM) 10K type strain sequencing project: providing services to taxonomists for standard genome sequencing and annotation.</title>
        <authorList>
            <consortium name="The Broad Institute Genomics Platform"/>
            <consortium name="The Broad Institute Genome Sequencing Center for Infectious Disease"/>
            <person name="Wu L."/>
            <person name="Ma J."/>
        </authorList>
    </citation>
    <scope>NUCLEOTIDE SEQUENCE [LARGE SCALE GENOMIC DNA]</scope>
    <source>
        <strain evidence="13">JCM 17688</strain>
    </source>
</reference>
<dbReference type="InterPro" id="IPR010976">
    <property type="entry name" value="B-phosphoglucomutase_hydrolase"/>
</dbReference>
<comment type="cofactor">
    <cofactor evidence="1">
        <name>Mg(2+)</name>
        <dbReference type="ChEBI" id="CHEBI:18420"/>
    </cofactor>
</comment>
<keyword evidence="4" id="KW-0479">Metal-binding</keyword>
<comment type="caution">
    <text evidence="12">The sequence shown here is derived from an EMBL/GenBank/DDBJ whole genome shotgun (WGS) entry which is preliminary data.</text>
</comment>
<gene>
    <name evidence="12" type="ORF">GCM10023147_04460</name>
</gene>
<evidence type="ECO:0000256" key="4">
    <source>
        <dbReference type="ARBA" id="ARBA00022723"/>
    </source>
</evidence>
<dbReference type="NCBIfam" id="TIGR02009">
    <property type="entry name" value="PGMB-YQAB-SF"/>
    <property type="match status" value="1"/>
</dbReference>
<dbReference type="Gene3D" id="3.40.50.1000">
    <property type="entry name" value="HAD superfamily/HAD-like"/>
    <property type="match status" value="1"/>
</dbReference>
<proteinExistence type="inferred from homology"/>
<organism evidence="12 13">
    <name type="scientific">Tsukamurella soli</name>
    <dbReference type="NCBI Taxonomy" id="644556"/>
    <lineage>
        <taxon>Bacteria</taxon>
        <taxon>Bacillati</taxon>
        <taxon>Actinomycetota</taxon>
        <taxon>Actinomycetes</taxon>
        <taxon>Mycobacteriales</taxon>
        <taxon>Tsukamurellaceae</taxon>
        <taxon>Tsukamurella</taxon>
    </lineage>
</organism>
<dbReference type="EC" id="5.4.2.6" evidence="9"/>
<dbReference type="PANTHER" id="PTHR46193:SF18">
    <property type="entry name" value="HEXITOL PHOSPHATASE B"/>
    <property type="match status" value="1"/>
</dbReference>
<dbReference type="SUPFAM" id="SSF56784">
    <property type="entry name" value="HAD-like"/>
    <property type="match status" value="1"/>
</dbReference>
<dbReference type="Proteomes" id="UP001500635">
    <property type="component" value="Unassembled WGS sequence"/>
</dbReference>
<dbReference type="NCBIfam" id="TIGR01509">
    <property type="entry name" value="HAD-SF-IA-v3"/>
    <property type="match status" value="1"/>
</dbReference>
<comment type="similarity">
    <text evidence="2">Belongs to the HAD-like hydrolase superfamily. CbbY/CbbZ/Gph/YieH family.</text>
</comment>
<dbReference type="SFLD" id="SFLDS00003">
    <property type="entry name" value="Haloacid_Dehalogenase"/>
    <property type="match status" value="1"/>
</dbReference>
<comment type="catalytic activity">
    <reaction evidence="8">
        <text>beta-D-glucose 1-phosphate = beta-D-glucose 6-phosphate</text>
        <dbReference type="Rhea" id="RHEA:20113"/>
        <dbReference type="ChEBI" id="CHEBI:57684"/>
        <dbReference type="ChEBI" id="CHEBI:58247"/>
        <dbReference type="EC" id="5.4.2.6"/>
    </reaction>
</comment>
<evidence type="ECO:0000256" key="2">
    <source>
        <dbReference type="ARBA" id="ARBA00006171"/>
    </source>
</evidence>
<keyword evidence="12" id="KW-0378">Hydrolase</keyword>
<evidence type="ECO:0000256" key="10">
    <source>
        <dbReference type="ARBA" id="ARBA00044991"/>
    </source>
</evidence>
<dbReference type="InterPro" id="IPR023214">
    <property type="entry name" value="HAD_sf"/>
</dbReference>
<evidence type="ECO:0000256" key="3">
    <source>
        <dbReference type="ARBA" id="ARBA00022553"/>
    </source>
</evidence>
<dbReference type="RefSeq" id="WP_344990250.1">
    <property type="nucleotide sequence ID" value="NZ_BAABFR010000004.1"/>
</dbReference>
<evidence type="ECO:0000256" key="9">
    <source>
        <dbReference type="ARBA" id="ARBA00044968"/>
    </source>
</evidence>
<dbReference type="SFLD" id="SFLDG01129">
    <property type="entry name" value="C1.5:_HAD__Beta-PGM__Phosphata"/>
    <property type="match status" value="1"/>
</dbReference>
<dbReference type="PANTHER" id="PTHR46193">
    <property type="entry name" value="6-PHOSPHOGLUCONATE PHOSPHATASE"/>
    <property type="match status" value="1"/>
</dbReference>
<evidence type="ECO:0000256" key="7">
    <source>
        <dbReference type="ARBA" id="ARBA00023277"/>
    </source>
</evidence>
<dbReference type="InterPro" id="IPR006439">
    <property type="entry name" value="HAD-SF_hydro_IA"/>
</dbReference>
<keyword evidence="6" id="KW-0413">Isomerase</keyword>
<keyword evidence="3" id="KW-0597">Phosphoprotein</keyword>
<evidence type="ECO:0000256" key="6">
    <source>
        <dbReference type="ARBA" id="ARBA00023235"/>
    </source>
</evidence>
<evidence type="ECO:0000256" key="11">
    <source>
        <dbReference type="SAM" id="MobiDB-lite"/>
    </source>
</evidence>
<accession>A0ABP8J386</accession>